<dbReference type="KEGG" id="blq:L21SP5_03835"/>
<name>A0A0S2I5H0_9BACT</name>
<dbReference type="RefSeq" id="WP_057954698.1">
    <property type="nucleotide sequence ID" value="NZ_CP013118.1"/>
</dbReference>
<dbReference type="OrthoDB" id="9758855at2"/>
<dbReference type="InterPro" id="IPR005194">
    <property type="entry name" value="Glyco_hydro_65_C"/>
</dbReference>
<dbReference type="SUPFAM" id="SSF74650">
    <property type="entry name" value="Galactose mutarotase-like"/>
    <property type="match status" value="1"/>
</dbReference>
<feature type="domain" description="Glycoside hydrolase family 65 N-terminal" evidence="4">
    <location>
        <begin position="254"/>
        <end position="512"/>
    </location>
</feature>
<proteinExistence type="inferred from homology"/>
<dbReference type="EMBL" id="CP013118">
    <property type="protein sequence ID" value="ALO17428.1"/>
    <property type="molecule type" value="Genomic_DNA"/>
</dbReference>
<comment type="similarity">
    <text evidence="1">Belongs to the HAD-like hydrolase superfamily. CbbY/CbbZ/Gph/YieH family.</text>
</comment>
<dbReference type="InterPro" id="IPR036412">
    <property type="entry name" value="HAD-like_sf"/>
</dbReference>
<dbReference type="InterPro" id="IPR010976">
    <property type="entry name" value="B-phosphoglucomutase_hydrolase"/>
</dbReference>
<dbReference type="InterPro" id="IPR008928">
    <property type="entry name" value="6-hairpin_glycosidase_sf"/>
</dbReference>
<dbReference type="InterPro" id="IPR006439">
    <property type="entry name" value="HAD-SF_hydro_IA"/>
</dbReference>
<evidence type="ECO:0000259" key="2">
    <source>
        <dbReference type="Pfam" id="PF03632"/>
    </source>
</evidence>
<evidence type="ECO:0000313" key="5">
    <source>
        <dbReference type="EMBL" id="ALO17428.1"/>
    </source>
</evidence>
<dbReference type="Gene3D" id="2.60.420.10">
    <property type="entry name" value="Maltose phosphorylase, domain 3"/>
    <property type="match status" value="1"/>
</dbReference>
<dbReference type="GO" id="GO:0016757">
    <property type="term" value="F:glycosyltransferase activity"/>
    <property type="evidence" value="ECO:0007669"/>
    <property type="project" value="UniProtKB-ARBA"/>
</dbReference>
<evidence type="ECO:0000256" key="1">
    <source>
        <dbReference type="ARBA" id="ARBA00006171"/>
    </source>
</evidence>
<dbReference type="InterPro" id="IPR023198">
    <property type="entry name" value="PGP-like_dom2"/>
</dbReference>
<dbReference type="GO" id="GO:0030246">
    <property type="term" value="F:carbohydrate binding"/>
    <property type="evidence" value="ECO:0007669"/>
    <property type="project" value="InterPro"/>
</dbReference>
<dbReference type="STRING" id="1307839.L21SP5_03835"/>
<keyword evidence="6" id="KW-1185">Reference proteome</keyword>
<dbReference type="InterPro" id="IPR023214">
    <property type="entry name" value="HAD_sf"/>
</dbReference>
<protein>
    <submittedName>
        <fullName evidence="5">Putative glycosyl hydrolase</fullName>
    </submittedName>
</protein>
<dbReference type="Gene3D" id="1.50.10.10">
    <property type="match status" value="1"/>
</dbReference>
<gene>
    <name evidence="5" type="ORF">L21SP5_03835</name>
</gene>
<dbReference type="SUPFAM" id="SSF48208">
    <property type="entry name" value="Six-hairpin glycosidases"/>
    <property type="match status" value="1"/>
</dbReference>
<dbReference type="PANTHER" id="PTHR11051">
    <property type="entry name" value="GLYCOSYL HYDROLASE-RELATED"/>
    <property type="match status" value="1"/>
</dbReference>
<dbReference type="Pfam" id="PF03632">
    <property type="entry name" value="Glyco_hydro_65m"/>
    <property type="match status" value="1"/>
</dbReference>
<dbReference type="Pfam" id="PF03636">
    <property type="entry name" value="Glyco_hydro_65N"/>
    <property type="match status" value="1"/>
</dbReference>
<dbReference type="NCBIfam" id="TIGR02009">
    <property type="entry name" value="PGMB-YQAB-SF"/>
    <property type="match status" value="1"/>
</dbReference>
<dbReference type="Pfam" id="PF03633">
    <property type="entry name" value="Glyco_hydro_65C"/>
    <property type="match status" value="1"/>
</dbReference>
<dbReference type="GO" id="GO:0004553">
    <property type="term" value="F:hydrolase activity, hydrolyzing O-glycosyl compounds"/>
    <property type="evidence" value="ECO:0007669"/>
    <property type="project" value="TreeGrafter"/>
</dbReference>
<sequence>MQVKGVIFDLDGVITQTANVHFIAWKRTFEEFLKSKGADPKFTYEDDYVPYVDGKPRYKGVQSFIESRGFKLPFGDPSDKAGKMTYCGIGNNKNIAFRDVIKHEGVDLYDSTLAFIKELEKQNIQIGVASSSKNCRFILESVNLAERFETIVDGEVSQKLQLKGKPEADIFEKAAADMGLQPKECVVVEDAISGVQAGRNGNFGLVLGITRTGDKQALLANGADIVVNDMEEISFENVLQWFKNDVYEDNWHLTYHGYNPEEEMLREALTTTGNGYFGSRGAFESERADDDTHYPGTYVAGVFNKTPSKVHDKTIFNNDFVNIPNWLLVQFKIGEDKKPLTLANCEVLDYEHRLNMRDAIMTRYMVVRDKKGRETEINVERFANIQLPHHGHIKYEITPLNYNEKITIISGIDGSIINYGVPRYRQLNSKHLDVIDKHAEKGTVYLHARTNASKVDIHTTIRNQLFEDEKQYQLHTSKVQEKDEEIYEHLKFNAEKGKTYKLEKTAAIYTSRDMDVADPQQSSRMNAENAADFETLFISHRDYWHGMWEKTGIEIEGDRFTQKVARLHTYHLLVTGSPHNQNFDAGIPARGLHGEAYRGHIFWDEVYILPFYVKHYPEIVNAFLKYRYRRLDDARAYAREHGYSGAMFPWQTADDGKEETQEIHYNPVSGDWGPDLSRRQRHVSIAIAYDVLEYMKYTGDDAFFENYGSDLFYAICRFWASIAEYNETDKRYHIKGVMGPDEFHEKYPGKPNEEGGINDNAYTNVMVSWLLNRAVELLDEMPETLTQRINPSKEEIKRWKAIASKLHVPMNESGIIEQYAGYFDLKELDWAHYKEKYGNIRRMDRILKSENDSPDNYKVSKQADVLMMFFLLQPQQVKETLERLGYNCGDPVDLLRKNFDYYIKRTSHGSTLSYVVHSYVLKYLNVDKKVLWKWFSNAMESDIYDTQGGTTREGIHAGVMAGSLDIIIKNFAGLKMNNTIEIAPNLPDHWNRISFNVLYKGEEFNYTITQDEITIRPRDERESNFEFIIGDKTYNMENRKELKVKY</sequence>
<dbReference type="InterPro" id="IPR005195">
    <property type="entry name" value="Glyco_hydro_65_M"/>
</dbReference>
<dbReference type="InterPro" id="IPR037018">
    <property type="entry name" value="GH65_N"/>
</dbReference>
<accession>A0A0S2I5H0</accession>
<dbReference type="Gene3D" id="3.40.50.1000">
    <property type="entry name" value="HAD superfamily/HAD-like"/>
    <property type="match status" value="1"/>
</dbReference>
<dbReference type="SFLD" id="SFLDG01129">
    <property type="entry name" value="C1.5:_HAD__Beta-PGM__Phosphata"/>
    <property type="match status" value="1"/>
</dbReference>
<dbReference type="Proteomes" id="UP000064893">
    <property type="component" value="Chromosome"/>
</dbReference>
<evidence type="ECO:0000313" key="6">
    <source>
        <dbReference type="Proteomes" id="UP000064893"/>
    </source>
</evidence>
<dbReference type="Gene3D" id="2.70.98.40">
    <property type="entry name" value="Glycoside hydrolase, family 65, N-terminal domain"/>
    <property type="match status" value="1"/>
</dbReference>
<organism evidence="5 6">
    <name type="scientific">Salinivirga cyanobacteriivorans</name>
    <dbReference type="NCBI Taxonomy" id="1307839"/>
    <lineage>
        <taxon>Bacteria</taxon>
        <taxon>Pseudomonadati</taxon>
        <taxon>Bacteroidota</taxon>
        <taxon>Bacteroidia</taxon>
        <taxon>Bacteroidales</taxon>
        <taxon>Salinivirgaceae</taxon>
        <taxon>Salinivirga</taxon>
    </lineage>
</organism>
<keyword evidence="5" id="KW-0378">Hydrolase</keyword>
<dbReference type="AlphaFoldDB" id="A0A0S2I5H0"/>
<dbReference type="PATRIC" id="fig|1307839.3.peg.4094"/>
<dbReference type="PANTHER" id="PTHR11051:SF8">
    <property type="entry name" value="PROTEIN-GLUCOSYLGALACTOSYLHYDROXYLYSINE GLUCOSIDASE"/>
    <property type="match status" value="1"/>
</dbReference>
<evidence type="ECO:0000259" key="3">
    <source>
        <dbReference type="Pfam" id="PF03633"/>
    </source>
</evidence>
<dbReference type="GO" id="GO:0005975">
    <property type="term" value="P:carbohydrate metabolic process"/>
    <property type="evidence" value="ECO:0007669"/>
    <property type="project" value="InterPro"/>
</dbReference>
<feature type="domain" description="Glycoside hydrolase family 65 C-terminal" evidence="3">
    <location>
        <begin position="977"/>
        <end position="1034"/>
    </location>
</feature>
<reference evidence="5 6" key="1">
    <citation type="submission" date="2015-11" db="EMBL/GenBank/DDBJ databases">
        <title>Description and complete genome sequence of a novel strain predominating in hypersaline microbial mats and representing a new family of the Bacteriodetes phylum.</title>
        <authorList>
            <person name="Spring S."/>
            <person name="Bunk B."/>
            <person name="Sproer C."/>
            <person name="Klenk H.-P."/>
        </authorList>
    </citation>
    <scope>NUCLEOTIDE SEQUENCE [LARGE SCALE GENOMIC DNA]</scope>
    <source>
        <strain evidence="5 6">L21-Spi-D4</strain>
    </source>
</reference>
<dbReference type="InterPro" id="IPR005196">
    <property type="entry name" value="Glyco_hydro_65_N"/>
</dbReference>
<dbReference type="Gene3D" id="1.10.150.240">
    <property type="entry name" value="Putative phosphatase, domain 2"/>
    <property type="match status" value="1"/>
</dbReference>
<feature type="domain" description="Glycoside hydrolase family 65 central catalytic" evidence="2">
    <location>
        <begin position="566"/>
        <end position="964"/>
    </location>
</feature>
<dbReference type="InterPro" id="IPR011013">
    <property type="entry name" value="Gal_mutarotase_sf_dom"/>
</dbReference>
<dbReference type="NCBIfam" id="TIGR01509">
    <property type="entry name" value="HAD-SF-IA-v3"/>
    <property type="match status" value="1"/>
</dbReference>
<dbReference type="SUPFAM" id="SSF56784">
    <property type="entry name" value="HAD-like"/>
    <property type="match status" value="1"/>
</dbReference>
<evidence type="ECO:0000259" key="4">
    <source>
        <dbReference type="Pfam" id="PF03636"/>
    </source>
</evidence>
<dbReference type="Pfam" id="PF00702">
    <property type="entry name" value="Hydrolase"/>
    <property type="match status" value="1"/>
</dbReference>
<dbReference type="SFLD" id="SFLDS00003">
    <property type="entry name" value="Haloacid_Dehalogenase"/>
    <property type="match status" value="1"/>
</dbReference>
<dbReference type="InterPro" id="IPR012341">
    <property type="entry name" value="6hp_glycosidase-like_sf"/>
</dbReference>